<evidence type="ECO:0000256" key="1">
    <source>
        <dbReference type="ARBA" id="ARBA00022723"/>
    </source>
</evidence>
<dbReference type="PANTHER" id="PTHR42988">
    <property type="entry name" value="PHOSPHOHYDROLASE"/>
    <property type="match status" value="1"/>
</dbReference>
<dbReference type="InterPro" id="IPR050884">
    <property type="entry name" value="CNP_phosphodiesterase-III"/>
</dbReference>
<evidence type="ECO:0000313" key="8">
    <source>
        <dbReference type="Proteomes" id="UP001203945"/>
    </source>
</evidence>
<keyword evidence="2" id="KW-0378">Hydrolase</keyword>
<keyword evidence="8" id="KW-1185">Reference proteome</keyword>
<evidence type="ECO:0000259" key="5">
    <source>
        <dbReference type="Pfam" id="PF00149"/>
    </source>
</evidence>
<organism evidence="7 8">
    <name type="scientific">Paracoccus albicereus</name>
    <dbReference type="NCBI Taxonomy" id="2922394"/>
    <lineage>
        <taxon>Bacteria</taxon>
        <taxon>Pseudomonadati</taxon>
        <taxon>Pseudomonadota</taxon>
        <taxon>Alphaproteobacteria</taxon>
        <taxon>Rhodobacterales</taxon>
        <taxon>Paracoccaceae</taxon>
        <taxon>Paracoccus</taxon>
    </lineage>
</organism>
<dbReference type="Gene3D" id="3.60.21.10">
    <property type="match status" value="1"/>
</dbReference>
<dbReference type="Proteomes" id="UP001203945">
    <property type="component" value="Unassembled WGS sequence"/>
</dbReference>
<dbReference type="RefSeq" id="WP_255329130.1">
    <property type="nucleotide sequence ID" value="NZ_JAKZEU010000002.1"/>
</dbReference>
<proteinExistence type="inferred from homology"/>
<feature type="domain" description="STAND NTPase 4 small alpha/beta" evidence="6">
    <location>
        <begin position="646"/>
        <end position="689"/>
    </location>
</feature>
<dbReference type="Pfam" id="PF24406">
    <property type="entry name" value="nSTAND_NTPase4"/>
    <property type="match status" value="1"/>
</dbReference>
<dbReference type="PANTHER" id="PTHR42988:SF2">
    <property type="entry name" value="CYCLIC NUCLEOTIDE PHOSPHODIESTERASE CBUA0032-RELATED"/>
    <property type="match status" value="1"/>
</dbReference>
<keyword evidence="3" id="KW-0408">Iron</keyword>
<gene>
    <name evidence="7" type="ORF">MLD63_06860</name>
</gene>
<dbReference type="EMBL" id="JAKZEU010000002">
    <property type="protein sequence ID" value="MCQ0970138.1"/>
    <property type="molecule type" value="Genomic_DNA"/>
</dbReference>
<reference evidence="7 8" key="1">
    <citation type="submission" date="2022-03" db="EMBL/GenBank/DDBJ databases">
        <authorList>
            <person name="He Y."/>
        </authorList>
    </citation>
    <scope>NUCLEOTIDE SEQUENCE [LARGE SCALE GENOMIC DNA]</scope>
    <source>
        <strain evidence="7 8">TK19116</strain>
    </source>
</reference>
<dbReference type="InterPro" id="IPR004843">
    <property type="entry name" value="Calcineurin-like_PHP"/>
</dbReference>
<evidence type="ECO:0000313" key="7">
    <source>
        <dbReference type="EMBL" id="MCQ0970138.1"/>
    </source>
</evidence>
<evidence type="ECO:0000256" key="4">
    <source>
        <dbReference type="ARBA" id="ARBA00025742"/>
    </source>
</evidence>
<dbReference type="InterPro" id="IPR029052">
    <property type="entry name" value="Metallo-depent_PP-like"/>
</dbReference>
<accession>A0ABT1MPA9</accession>
<sequence length="1036" mass="116812">MHAKIVHLSDLHFKNDAENRKRIEYLKTDLQRLEAEGGVFTAFTGDLVQAGDRKDDYDVLFDILIAPLSEMGHEVLVTPGNHDVQRSVVNHEFIERHLNDRTSSYLFQKSSEMVQPNFHKVGDPLEHYRTIEEVLGPYDHHTYYGYSRTRGGLSFVGMNSTWLSRERPVGETDRGKLRLEPYVLDKLSEKLPSETTKIALLHHPLDWLEETTRDAVSKLLMNRFDLVLYGHVHATDLTNLAQIGAGCIFMQSPPLRSGWSKGSNGYTVIQANLEHKKFEVEYRAYSETRRKFIPGEDFAPKGILRPREEDEIFYSVKPSGETLILKFSESEAFDYTAWYRANIRAKSKITSNFVSPKARKVSVDQDDTWLEPALPVTQLAKSSFRDQYYIGPLDSGLTTAAFLTFKEIADDFNSIRKIPAFFDAKEQKINKASILREIGRTCLVSYSHAEVEALVNLGGVCVVVDGLSLANVEQFNLFREVAGKFFSKVRFIYFLATEQRGAPTVGSAIPNLNSESDEIYEFSQMDVTDIREMVSLRSSEHSGYPVDSVVSQVVESFRQMDEPVYASSVAVVVETLNQDPEFKPINKARLLERYVECLLGRFDLEDVREGTFASSDKIDLLSFAARRMLEEDVQGIAEKAWGELCDDYQKAYLIDLPNQLLDEFIEKGILTIFRGQVTFRGDYLFSFFVARQMKADPKFSEELTTGESLFKYHKEVAFYGDLEGTETRGVLGSIHTALDSLQAILSENYSDAGVDLGAEWQTTCIEQDGISSQTEAFEDAADTLGRAGATHEQADRFDNSQLSEIVRRRGVTKRIAVMEAEAKLLVALRLYAALLKNALQVPAADKLKHLSKLFESAETWVGFLCAYRDEIISNPVIMIAGIRIINTTALIDSDRSARDFKYNAPNSMSRVLAEALKNPQLATALRKVLPELQPMSALFARDALLGLPSGENREAYLSSLRNEKDINLATASLRTLRGRYLASGRNKAQREHIEAVVEQLSRIGSAVGSINFDKLKKARLLRDMKEKASSLHKEVR</sequence>
<dbReference type="Pfam" id="PF00149">
    <property type="entry name" value="Metallophos"/>
    <property type="match status" value="1"/>
</dbReference>
<evidence type="ECO:0000256" key="3">
    <source>
        <dbReference type="ARBA" id="ARBA00023004"/>
    </source>
</evidence>
<evidence type="ECO:0000256" key="2">
    <source>
        <dbReference type="ARBA" id="ARBA00022801"/>
    </source>
</evidence>
<keyword evidence="1" id="KW-0479">Metal-binding</keyword>
<evidence type="ECO:0000259" key="6">
    <source>
        <dbReference type="Pfam" id="PF24406"/>
    </source>
</evidence>
<feature type="domain" description="Calcineurin-like phosphoesterase" evidence="5">
    <location>
        <begin position="4"/>
        <end position="234"/>
    </location>
</feature>
<protein>
    <submittedName>
        <fullName evidence="7">Metallophosphoesterase</fullName>
    </submittedName>
</protein>
<comment type="similarity">
    <text evidence="4">Belongs to the cyclic nucleotide phosphodiesterase class-III family.</text>
</comment>
<dbReference type="SUPFAM" id="SSF56300">
    <property type="entry name" value="Metallo-dependent phosphatases"/>
    <property type="match status" value="1"/>
</dbReference>
<dbReference type="InterPro" id="IPR057123">
    <property type="entry name" value="STAND_NTPase4_dom"/>
</dbReference>
<comment type="caution">
    <text evidence="7">The sequence shown here is derived from an EMBL/GenBank/DDBJ whole genome shotgun (WGS) entry which is preliminary data.</text>
</comment>
<name>A0ABT1MPA9_9RHOB</name>